<dbReference type="EMBL" id="NGJT01000019">
    <property type="protein sequence ID" value="RST91911.1"/>
    <property type="molecule type" value="Genomic_DNA"/>
</dbReference>
<dbReference type="RefSeq" id="WP_125958185.1">
    <property type="nucleotide sequence ID" value="NZ_NGJT01000019.1"/>
</dbReference>
<evidence type="ECO:0000313" key="2">
    <source>
        <dbReference type="Proteomes" id="UP000288490"/>
    </source>
</evidence>
<keyword evidence="2" id="KW-1185">Reference proteome</keyword>
<reference evidence="1 2" key="1">
    <citation type="submission" date="2017-05" db="EMBL/GenBank/DDBJ databases">
        <title>Vagococcus spp. assemblies.</title>
        <authorList>
            <person name="Gulvik C.A."/>
        </authorList>
    </citation>
    <scope>NUCLEOTIDE SEQUENCE [LARGE SCALE GENOMIC DNA]</scope>
    <source>
        <strain evidence="1 2">SS1994</strain>
    </source>
</reference>
<protein>
    <submittedName>
        <fullName evidence="1">Uncharacterized protein</fullName>
    </submittedName>
</protein>
<dbReference type="Proteomes" id="UP000288490">
    <property type="component" value="Unassembled WGS sequence"/>
</dbReference>
<accession>A0A429ZDZ4</accession>
<dbReference type="AlphaFoldDB" id="A0A429ZDZ4"/>
<name>A0A429ZDZ4_9ENTE</name>
<gene>
    <name evidence="1" type="ORF">CBF36_09305</name>
</gene>
<proteinExistence type="predicted"/>
<comment type="caution">
    <text evidence="1">The sequence shown here is derived from an EMBL/GenBank/DDBJ whole genome shotgun (WGS) entry which is preliminary data.</text>
</comment>
<sequence length="206" mass="24633">MTNEEYNLKVYWDMFRHTYGLDKLSRYQEDLFWDEARKQREWCWYSDSPEYAITEAFLFDKPAMLEKWWKNLSFEDKQKYLIYTWLAKGSAILLGYNWWVDKFKQVGYLTNTEIKYEEIGPITLYRGSLPNLKVGMSWTPKVEFANLFKNQYQESKIYMIKAEPSDILGIMEGGAQEIDGEIHRGIEYVLDTHKLDGRIEELVNPL</sequence>
<organism evidence="1 2">
    <name type="scientific">Vagococcus bubulae</name>
    <dbReference type="NCBI Taxonomy" id="1977868"/>
    <lineage>
        <taxon>Bacteria</taxon>
        <taxon>Bacillati</taxon>
        <taxon>Bacillota</taxon>
        <taxon>Bacilli</taxon>
        <taxon>Lactobacillales</taxon>
        <taxon>Enterococcaceae</taxon>
        <taxon>Vagococcus</taxon>
    </lineage>
</organism>
<evidence type="ECO:0000313" key="1">
    <source>
        <dbReference type="EMBL" id="RST91911.1"/>
    </source>
</evidence>
<dbReference type="OrthoDB" id="2967846at2"/>